<dbReference type="InterPro" id="IPR038404">
    <property type="entry name" value="TRAP_DctP_sf"/>
</dbReference>
<dbReference type="InterPro" id="IPR018389">
    <property type="entry name" value="DctP_fam"/>
</dbReference>
<keyword evidence="1" id="KW-0732">Signal</keyword>
<comment type="caution">
    <text evidence="2">The sequence shown here is derived from an EMBL/GenBank/DDBJ whole genome shotgun (WGS) entry which is preliminary data.</text>
</comment>
<dbReference type="AlphaFoldDB" id="A0A0F8YG52"/>
<proteinExistence type="predicted"/>
<dbReference type="PANTHER" id="PTHR33376">
    <property type="match status" value="1"/>
</dbReference>
<name>A0A0F8YG52_9ZZZZ</name>
<dbReference type="NCBIfam" id="NF037995">
    <property type="entry name" value="TRAP_S1"/>
    <property type="match status" value="1"/>
</dbReference>
<dbReference type="PANTHER" id="PTHR33376:SF4">
    <property type="entry name" value="SIALIC ACID-BINDING PERIPLASMIC PROTEIN SIAP"/>
    <property type="match status" value="1"/>
</dbReference>
<organism evidence="2">
    <name type="scientific">marine sediment metagenome</name>
    <dbReference type="NCBI Taxonomy" id="412755"/>
    <lineage>
        <taxon>unclassified sequences</taxon>
        <taxon>metagenomes</taxon>
        <taxon>ecological metagenomes</taxon>
    </lineage>
</organism>
<evidence type="ECO:0000313" key="2">
    <source>
        <dbReference type="EMBL" id="KKK53169.1"/>
    </source>
</evidence>
<gene>
    <name evidence="2" type="ORF">LCGC14_3097470</name>
</gene>
<dbReference type="Gene3D" id="3.40.190.170">
    <property type="entry name" value="Bacterial extracellular solute-binding protein, family 7"/>
    <property type="match status" value="1"/>
</dbReference>
<dbReference type="Pfam" id="PF03480">
    <property type="entry name" value="DctP"/>
    <property type="match status" value="1"/>
</dbReference>
<dbReference type="EMBL" id="LAZR01066639">
    <property type="protein sequence ID" value="KKK53169.1"/>
    <property type="molecule type" value="Genomic_DNA"/>
</dbReference>
<evidence type="ECO:0000256" key="1">
    <source>
        <dbReference type="ARBA" id="ARBA00022729"/>
    </source>
</evidence>
<dbReference type="GO" id="GO:0055085">
    <property type="term" value="P:transmembrane transport"/>
    <property type="evidence" value="ECO:0007669"/>
    <property type="project" value="InterPro"/>
</dbReference>
<protein>
    <submittedName>
        <fullName evidence="2">Uncharacterized protein</fullName>
    </submittedName>
</protein>
<reference evidence="2" key="1">
    <citation type="journal article" date="2015" name="Nature">
        <title>Complex archaea that bridge the gap between prokaryotes and eukaryotes.</title>
        <authorList>
            <person name="Spang A."/>
            <person name="Saw J.H."/>
            <person name="Jorgensen S.L."/>
            <person name="Zaremba-Niedzwiedzka K."/>
            <person name="Martijn J."/>
            <person name="Lind A.E."/>
            <person name="van Eijk R."/>
            <person name="Schleper C."/>
            <person name="Guy L."/>
            <person name="Ettema T.J."/>
        </authorList>
    </citation>
    <scope>NUCLEOTIDE SEQUENCE</scope>
</reference>
<sequence>MTPEDVYGMILRMPNAPDWIHAGRSMGGNITPIAYSEVYTALQMGTVEGQDNPLPGTYAMKFYEVTKQISLTKHIIDVKLLVINNDVWNQMTDQQQQWMREAAQYACIEGSKTTYEQEKELIGFMKDYGMIITYPDVESFQKHSFNYYVENGLTDNWDMDLYDRVQALK</sequence>
<accession>A0A0F8YG52</accession>